<comment type="caution">
    <text evidence="3">The sequence shown here is derived from an EMBL/GenBank/DDBJ whole genome shotgun (WGS) entry which is preliminary data.</text>
</comment>
<dbReference type="InterPro" id="IPR012854">
    <property type="entry name" value="Cu_amine_oxidase-like_N"/>
</dbReference>
<dbReference type="Pfam" id="PF00704">
    <property type="entry name" value="Glyco_hydro_18"/>
    <property type="match status" value="1"/>
</dbReference>
<dbReference type="InterPro" id="IPR003646">
    <property type="entry name" value="SH3-like_bac-type"/>
</dbReference>
<evidence type="ECO:0000256" key="1">
    <source>
        <dbReference type="SAM" id="Phobius"/>
    </source>
</evidence>
<gene>
    <name evidence="3" type="ORF">GCM10011389_01640</name>
</gene>
<dbReference type="Proteomes" id="UP000642571">
    <property type="component" value="Unassembled WGS sequence"/>
</dbReference>
<dbReference type="Pfam" id="PF07833">
    <property type="entry name" value="Cu_amine_oxidN1"/>
    <property type="match status" value="1"/>
</dbReference>
<reference evidence="4" key="1">
    <citation type="journal article" date="2019" name="Int. J. Syst. Evol. Microbiol.">
        <title>The Global Catalogue of Microorganisms (GCM) 10K type strain sequencing project: providing services to taxonomists for standard genome sequencing and annotation.</title>
        <authorList>
            <consortium name="The Broad Institute Genomics Platform"/>
            <consortium name="The Broad Institute Genome Sequencing Center for Infectious Disease"/>
            <person name="Wu L."/>
            <person name="Ma J."/>
        </authorList>
    </citation>
    <scope>NUCLEOTIDE SEQUENCE [LARGE SCALE GENOMIC DNA]</scope>
    <source>
        <strain evidence="4">CGMCC 1.15353</strain>
    </source>
</reference>
<dbReference type="EMBL" id="BMIN01000001">
    <property type="protein sequence ID" value="GGC98158.1"/>
    <property type="molecule type" value="Genomic_DNA"/>
</dbReference>
<dbReference type="InterPro" id="IPR036582">
    <property type="entry name" value="Mao_N_sf"/>
</dbReference>
<proteinExistence type="predicted"/>
<keyword evidence="1" id="KW-0812">Transmembrane</keyword>
<dbReference type="SUPFAM" id="SSF55383">
    <property type="entry name" value="Copper amine oxidase, domain N"/>
    <property type="match status" value="1"/>
</dbReference>
<name>A0ABQ1PJ67_9BACI</name>
<keyword evidence="4" id="KW-1185">Reference proteome</keyword>
<dbReference type="InterPro" id="IPR017853">
    <property type="entry name" value="GH"/>
</dbReference>
<protein>
    <recommendedName>
        <fullName evidence="2">GH18 domain-containing protein</fullName>
    </recommendedName>
</protein>
<dbReference type="Gene3D" id="3.10.50.10">
    <property type="match status" value="1"/>
</dbReference>
<dbReference type="SMART" id="SM00636">
    <property type="entry name" value="Glyco_18"/>
    <property type="match status" value="1"/>
</dbReference>
<feature type="domain" description="GH18" evidence="2">
    <location>
        <begin position="249"/>
        <end position="565"/>
    </location>
</feature>
<evidence type="ECO:0000259" key="2">
    <source>
        <dbReference type="PROSITE" id="PS51910"/>
    </source>
</evidence>
<dbReference type="InterPro" id="IPR029070">
    <property type="entry name" value="Chitinase_insertion_sf"/>
</dbReference>
<dbReference type="SUPFAM" id="SSF51445">
    <property type="entry name" value="(Trans)glycosidases"/>
    <property type="match status" value="1"/>
</dbReference>
<keyword evidence="1" id="KW-0472">Membrane</keyword>
<dbReference type="InterPro" id="IPR011583">
    <property type="entry name" value="Chitinase_II/V-like_cat"/>
</dbReference>
<sequence length="569" mass="65438">MASINMNTQSQKRIWILGGLGVLFLLSSAVFWVLYPFPSNELANYYKTEYPIVFNGKKYEGEILFEDGVYISFDFINEEIDNDLFFDKPSDSIILTTPQNVYQMPIGSEQYYMNNKTTKASSPPIKSDGENVYISADWLKDIYPIHVHDHQETTIVSIYEGDQMLQQGVVEVEEEDLRRVRTAPSLSSSYVHELEIDEKVTIEKEQKDFYFIRTNEGIGGYVRASSLALTESKQIEVNEKKKSTFVPSVELPVHVTWDQLATNEPLPSLPGVQIVSPTWFKLQNGEGDIRNIASKSYVQNAKEKGYSIWALFSNGFDPDLTEEALETYDKRKSMIDQLLYFAEIYGFDGINLDFENVYEKDGRNYTQFIRELTPLAHQKGLVVSVDVSFQSGSAQWSRFYEREELAEAADFIMVMAYDEHWGSSPVAGSVSSLPWVKSNLERILKKVPKEQLILGAPLYTRLWKEEVMKDGSIETSSESMSMEEVKDWMEERNLQPTYDPETGQDYVEYQSENNVTYKLWLENSSSLRKRVNLVHQYQLAGIATWSQTFATEEAFKTINRQLNEEEAIE</sequence>
<evidence type="ECO:0000313" key="3">
    <source>
        <dbReference type="EMBL" id="GGC98158.1"/>
    </source>
</evidence>
<evidence type="ECO:0000313" key="4">
    <source>
        <dbReference type="Proteomes" id="UP000642571"/>
    </source>
</evidence>
<organism evidence="3 4">
    <name type="scientific">Pontibacillus salipaludis</name>
    <dbReference type="NCBI Taxonomy" id="1697394"/>
    <lineage>
        <taxon>Bacteria</taxon>
        <taxon>Bacillati</taxon>
        <taxon>Bacillota</taxon>
        <taxon>Bacilli</taxon>
        <taxon>Bacillales</taxon>
        <taxon>Bacillaceae</taxon>
        <taxon>Pontibacillus</taxon>
    </lineage>
</organism>
<dbReference type="PANTHER" id="PTHR46066:SF2">
    <property type="entry name" value="CHITINASE DOMAIN-CONTAINING PROTEIN 1"/>
    <property type="match status" value="1"/>
</dbReference>
<accession>A0ABQ1PJ67</accession>
<keyword evidence="1" id="KW-1133">Transmembrane helix</keyword>
<feature type="transmembrane region" description="Helical" evidence="1">
    <location>
        <begin position="14"/>
        <end position="35"/>
    </location>
</feature>
<dbReference type="PROSITE" id="PS51910">
    <property type="entry name" value="GH18_2"/>
    <property type="match status" value="1"/>
</dbReference>
<dbReference type="SMART" id="SM00287">
    <property type="entry name" value="SH3b"/>
    <property type="match status" value="1"/>
</dbReference>
<dbReference type="InterPro" id="IPR001223">
    <property type="entry name" value="Glyco_hydro18_cat"/>
</dbReference>
<dbReference type="RefSeq" id="WP_188649992.1">
    <property type="nucleotide sequence ID" value="NZ_BMIN01000001.1"/>
</dbReference>
<dbReference type="Gene3D" id="2.30.30.40">
    <property type="entry name" value="SH3 Domains"/>
    <property type="match status" value="1"/>
</dbReference>
<dbReference type="Gene3D" id="3.20.20.80">
    <property type="entry name" value="Glycosidases"/>
    <property type="match status" value="1"/>
</dbReference>
<dbReference type="PANTHER" id="PTHR46066">
    <property type="entry name" value="CHITINASE DOMAIN-CONTAINING PROTEIN 1 FAMILY MEMBER"/>
    <property type="match status" value="1"/>
</dbReference>